<proteinExistence type="predicted"/>
<protein>
    <submittedName>
        <fullName evidence="1">Uncharacterized protein</fullName>
    </submittedName>
</protein>
<organism evidence="1 2">
    <name type="scientific">Nelumbo nucifera</name>
    <name type="common">Sacred lotus</name>
    <dbReference type="NCBI Taxonomy" id="4432"/>
    <lineage>
        <taxon>Eukaryota</taxon>
        <taxon>Viridiplantae</taxon>
        <taxon>Streptophyta</taxon>
        <taxon>Embryophyta</taxon>
        <taxon>Tracheophyta</taxon>
        <taxon>Spermatophyta</taxon>
        <taxon>Magnoliopsida</taxon>
        <taxon>Proteales</taxon>
        <taxon>Nelumbonaceae</taxon>
        <taxon>Nelumbo</taxon>
    </lineage>
</organism>
<comment type="caution">
    <text evidence="1">The sequence shown here is derived from an EMBL/GenBank/DDBJ whole genome shotgun (WGS) entry which is preliminary data.</text>
</comment>
<keyword evidence="2" id="KW-1185">Reference proteome</keyword>
<evidence type="ECO:0000313" key="2">
    <source>
        <dbReference type="Proteomes" id="UP000607653"/>
    </source>
</evidence>
<reference evidence="1 2" key="1">
    <citation type="journal article" date="2020" name="Mol. Biol. Evol.">
        <title>Distinct Expression and Methylation Patterns for Genes with Different Fates following a Single Whole-Genome Duplication in Flowering Plants.</title>
        <authorList>
            <person name="Shi T."/>
            <person name="Rahmani R.S."/>
            <person name="Gugger P.F."/>
            <person name="Wang M."/>
            <person name="Li H."/>
            <person name="Zhang Y."/>
            <person name="Li Z."/>
            <person name="Wang Q."/>
            <person name="Van de Peer Y."/>
            <person name="Marchal K."/>
            <person name="Chen J."/>
        </authorList>
    </citation>
    <scope>NUCLEOTIDE SEQUENCE [LARGE SCALE GENOMIC DNA]</scope>
    <source>
        <tissue evidence="1">Leaf</tissue>
    </source>
</reference>
<dbReference type="AlphaFoldDB" id="A0A822YCF2"/>
<evidence type="ECO:0000313" key="1">
    <source>
        <dbReference type="EMBL" id="DAD30002.1"/>
    </source>
</evidence>
<sequence>MQKTMAELNPTQTRNQSFKHCNSVLLLFEKKRASKNSKTPLEEI</sequence>
<accession>A0A822YCF2</accession>
<name>A0A822YCF2_NELNU</name>
<dbReference type="EMBL" id="DUZY01000002">
    <property type="protein sequence ID" value="DAD30002.1"/>
    <property type="molecule type" value="Genomic_DNA"/>
</dbReference>
<dbReference type="Proteomes" id="UP000607653">
    <property type="component" value="Unassembled WGS sequence"/>
</dbReference>
<gene>
    <name evidence="1" type="ORF">HUJ06_031470</name>
</gene>